<feature type="chain" id="PRO_5035044160" description="Flagellar L-ring protein" evidence="8">
    <location>
        <begin position="37"/>
        <end position="246"/>
    </location>
</feature>
<comment type="similarity">
    <text evidence="2 7">Belongs to the FlgH family.</text>
</comment>
<evidence type="ECO:0000313" key="10">
    <source>
        <dbReference type="EMBL" id="KUF42451.1"/>
    </source>
</evidence>
<evidence type="ECO:0000256" key="5">
    <source>
        <dbReference type="ARBA" id="ARBA00023143"/>
    </source>
</evidence>
<dbReference type="HAMAP" id="MF_00415">
    <property type="entry name" value="FlgH"/>
    <property type="match status" value="1"/>
</dbReference>
<accession>A0A1V3TQN4</accession>
<keyword evidence="10" id="KW-0282">Flagellum</keyword>
<dbReference type="Proteomes" id="UP000053300">
    <property type="component" value="Unassembled WGS sequence"/>
</dbReference>
<dbReference type="PANTHER" id="PTHR34933:SF1">
    <property type="entry name" value="FLAGELLAR L-RING PROTEIN"/>
    <property type="match status" value="1"/>
</dbReference>
<evidence type="ECO:0000256" key="4">
    <source>
        <dbReference type="ARBA" id="ARBA00023136"/>
    </source>
</evidence>
<dbReference type="Pfam" id="PF02107">
    <property type="entry name" value="FlgH"/>
    <property type="match status" value="1"/>
</dbReference>
<dbReference type="KEGG" id="cke:B5M06_04390"/>
<accession>A0A0W7Z582</accession>
<feature type="signal peptide" evidence="8">
    <location>
        <begin position="1"/>
        <end position="36"/>
    </location>
</feature>
<evidence type="ECO:0000313" key="12">
    <source>
        <dbReference type="Proteomes" id="UP000242792"/>
    </source>
</evidence>
<keyword evidence="5 7" id="KW-0975">Bacterial flagellum</keyword>
<evidence type="ECO:0000256" key="6">
    <source>
        <dbReference type="ARBA" id="ARBA00023237"/>
    </source>
</evidence>
<proteinExistence type="inferred from homology"/>
<dbReference type="PRINTS" id="PR01008">
    <property type="entry name" value="FLGLRINGFLGH"/>
</dbReference>
<accession>A0A1V0BCE6</accession>
<name>A0A0W7Z582_9BURK</name>
<keyword evidence="10" id="KW-0966">Cell projection</keyword>
<keyword evidence="4 7" id="KW-0472">Membrane</keyword>
<evidence type="ECO:0000313" key="9">
    <source>
        <dbReference type="EMBL" id="AQZ97616.1"/>
    </source>
</evidence>
<gene>
    <name evidence="7" type="primary">flgH</name>
    <name evidence="10" type="ORF">AS359_12220</name>
    <name evidence="9" type="ORF">B5M06_04390</name>
</gene>
<reference evidence="9 12" key="2">
    <citation type="submission" date="2017-03" db="EMBL/GenBank/DDBJ databases">
        <title>Rapid Whole Genome Sequencing of Comamonas kerstersii Causing Continuous ambulatory Peritoneal Dialysis-Associated Peritonitis.</title>
        <authorList>
            <person name="Zheng B."/>
        </authorList>
    </citation>
    <scope>NUCLEOTIDE SEQUENCE [LARGE SCALE GENOMIC DNA]</scope>
    <source>
        <strain evidence="9 12">8943</strain>
    </source>
</reference>
<dbReference type="GO" id="GO:0003774">
    <property type="term" value="F:cytoskeletal motor activity"/>
    <property type="evidence" value="ECO:0007669"/>
    <property type="project" value="InterPro"/>
</dbReference>
<keyword evidence="3 7" id="KW-0732">Signal</keyword>
<dbReference type="InterPro" id="IPR000527">
    <property type="entry name" value="Flag_Lring"/>
</dbReference>
<dbReference type="STRING" id="225992.B5M06_04390"/>
<keyword evidence="11" id="KW-1185">Reference proteome</keyword>
<dbReference type="AlphaFoldDB" id="A0A0W7Z582"/>
<evidence type="ECO:0000256" key="7">
    <source>
        <dbReference type="HAMAP-Rule" id="MF_00415"/>
    </source>
</evidence>
<dbReference type="EMBL" id="LPXH01000014">
    <property type="protein sequence ID" value="KUF42451.1"/>
    <property type="molecule type" value="Genomic_DNA"/>
</dbReference>
<comment type="subcellular location">
    <subcellularLocation>
        <location evidence="7">Cell outer membrane</location>
        <topology evidence="7">Lipid-anchor</topology>
    </subcellularLocation>
    <subcellularLocation>
        <location evidence="7">Bacterial flagellum basal body</location>
    </subcellularLocation>
</comment>
<evidence type="ECO:0000256" key="8">
    <source>
        <dbReference type="SAM" id="SignalP"/>
    </source>
</evidence>
<keyword evidence="6 7" id="KW-0998">Cell outer membrane</keyword>
<evidence type="ECO:0000256" key="3">
    <source>
        <dbReference type="ARBA" id="ARBA00022729"/>
    </source>
</evidence>
<dbReference type="EMBL" id="CP020121">
    <property type="protein sequence ID" value="AQZ97616.1"/>
    <property type="molecule type" value="Genomic_DNA"/>
</dbReference>
<evidence type="ECO:0000256" key="1">
    <source>
        <dbReference type="ARBA" id="ARBA00002591"/>
    </source>
</evidence>
<dbReference type="PANTHER" id="PTHR34933">
    <property type="entry name" value="FLAGELLAR L-RING PROTEIN"/>
    <property type="match status" value="1"/>
</dbReference>
<dbReference type="GO" id="GO:0071973">
    <property type="term" value="P:bacterial-type flagellum-dependent cell motility"/>
    <property type="evidence" value="ECO:0007669"/>
    <property type="project" value="InterPro"/>
</dbReference>
<organism evidence="10 11">
    <name type="scientific">Comamonas kerstersii</name>
    <dbReference type="NCBI Taxonomy" id="225992"/>
    <lineage>
        <taxon>Bacteria</taxon>
        <taxon>Pseudomonadati</taxon>
        <taxon>Pseudomonadota</taxon>
        <taxon>Betaproteobacteria</taxon>
        <taxon>Burkholderiales</taxon>
        <taxon>Comamonadaceae</taxon>
        <taxon>Comamonas</taxon>
    </lineage>
</organism>
<dbReference type="RefSeq" id="WP_054066000.1">
    <property type="nucleotide sequence ID" value="NZ_CAUCIF010000009.1"/>
</dbReference>
<comment type="subunit">
    <text evidence="7">The basal body constitutes a major portion of the flagellar organelle and consists of four rings (L,P,S, and M) mounted on a central rod.</text>
</comment>
<reference evidence="10 11" key="1">
    <citation type="submission" date="2015-12" db="EMBL/GenBank/DDBJ databases">
        <title>Complete genome sequence of a multi-drug resistant strain Acidovorax sp. 12322-1.</title>
        <authorList>
            <person name="Ming D."/>
            <person name="Wang M."/>
            <person name="Hu S."/>
            <person name="Zhou Y."/>
            <person name="Jiang T."/>
        </authorList>
    </citation>
    <scope>NUCLEOTIDE SEQUENCE [LARGE SCALE GENOMIC DNA]</scope>
    <source>
        <strain evidence="10 11">12322-1</strain>
    </source>
</reference>
<keyword evidence="7" id="KW-0449">Lipoprotein</keyword>
<dbReference type="Proteomes" id="UP000242792">
    <property type="component" value="Chromosome"/>
</dbReference>
<dbReference type="PROSITE" id="PS51257">
    <property type="entry name" value="PROKAR_LIPOPROTEIN"/>
    <property type="match status" value="1"/>
</dbReference>
<protein>
    <recommendedName>
        <fullName evidence="7">Flagellar L-ring protein</fullName>
    </recommendedName>
    <alternativeName>
        <fullName evidence="7">Basal body L-ring protein</fullName>
    </alternativeName>
</protein>
<dbReference type="GeneID" id="83038553"/>
<sequence>MPASVRRISALPALPRLPRYALWSAASVLASGCAFNEPPPVDLHAQTQPLPATAITTPQPQQQATGGLFQANRYRPPFESRRARLVGDLVTIQIAEKVTASQQSSSTVNRDSSIGAGITEFPFATGGALNTIQNAGKLGMGSNADFQGGGGTTSANTFAGSITATVVEVLPNGHLLVTGEKQVGVNQNVDVLRFTGTVDPYLLGPNSIISSTQVANVRVESRGRGQQNSAQAIGWLSRFFLSFIPF</sequence>
<comment type="function">
    <text evidence="1 7">Assembles around the rod to form the L-ring and probably protects the motor/basal body from shearing forces during rotation.</text>
</comment>
<dbReference type="GO" id="GO:0009279">
    <property type="term" value="C:cell outer membrane"/>
    <property type="evidence" value="ECO:0007669"/>
    <property type="project" value="UniProtKB-SubCell"/>
</dbReference>
<dbReference type="OrthoDB" id="9789463at2"/>
<evidence type="ECO:0000256" key="2">
    <source>
        <dbReference type="ARBA" id="ARBA00006929"/>
    </source>
</evidence>
<keyword evidence="10" id="KW-0969">Cilium</keyword>
<dbReference type="GO" id="GO:0009427">
    <property type="term" value="C:bacterial-type flagellum basal body, distal rod, L ring"/>
    <property type="evidence" value="ECO:0007669"/>
    <property type="project" value="InterPro"/>
</dbReference>
<evidence type="ECO:0000313" key="11">
    <source>
        <dbReference type="Proteomes" id="UP000053300"/>
    </source>
</evidence>